<dbReference type="EMBL" id="LR796256">
    <property type="protein sequence ID" value="CAB4132137.1"/>
    <property type="molecule type" value="Genomic_DNA"/>
</dbReference>
<name>A0A6J5LGB9_9CAUD</name>
<evidence type="ECO:0000313" key="1">
    <source>
        <dbReference type="EMBL" id="CAB4132137.1"/>
    </source>
</evidence>
<proteinExistence type="predicted"/>
<protein>
    <submittedName>
        <fullName evidence="1">Uncharacterized protein</fullName>
    </submittedName>
</protein>
<gene>
    <name evidence="1" type="ORF">UFOVP138_56</name>
</gene>
<reference evidence="1" key="1">
    <citation type="submission" date="2020-04" db="EMBL/GenBank/DDBJ databases">
        <authorList>
            <person name="Chiriac C."/>
            <person name="Salcher M."/>
            <person name="Ghai R."/>
            <person name="Kavagutti S V."/>
        </authorList>
    </citation>
    <scope>NUCLEOTIDE SEQUENCE</scope>
</reference>
<sequence length="124" mass="13894">MADLIKPKEQVFDLPDGEGSKTFILSMFPATLGREIVKEWLPSMMPNSDYAKSQALMFKIMSHVAIVTDSGAQIRLVTQALIDNHCTAELILDIEAAMMEYNFASFRNGKVSEYLKALRLNFSS</sequence>
<accession>A0A6J5LGB9</accession>
<organism evidence="1">
    <name type="scientific">uncultured Caudovirales phage</name>
    <dbReference type="NCBI Taxonomy" id="2100421"/>
    <lineage>
        <taxon>Viruses</taxon>
        <taxon>Duplodnaviria</taxon>
        <taxon>Heunggongvirae</taxon>
        <taxon>Uroviricota</taxon>
        <taxon>Caudoviricetes</taxon>
        <taxon>Peduoviridae</taxon>
        <taxon>Maltschvirus</taxon>
        <taxon>Maltschvirus maltsch</taxon>
    </lineage>
</organism>